<sequence>MFVEPEKESSRQKLFREDLRAVVSAIFQDEVQLHADMSVEEMKNAIKKTWTQTKPAGW</sequence>
<dbReference type="AlphaFoldDB" id="A0A0S6W4Y6"/>
<keyword evidence="2" id="KW-1185">Reference proteome</keyword>
<proteinExistence type="predicted"/>
<dbReference type="HOGENOM" id="CLU_2970051_0_0_0"/>
<dbReference type="Proteomes" id="UP000030700">
    <property type="component" value="Unassembled WGS sequence"/>
</dbReference>
<protein>
    <submittedName>
        <fullName evidence="1">Uncharacterized protein</fullName>
    </submittedName>
</protein>
<name>A0A0S6W4Y6_9BACT</name>
<evidence type="ECO:0000313" key="2">
    <source>
        <dbReference type="Proteomes" id="UP000030700"/>
    </source>
</evidence>
<dbReference type="EMBL" id="DF820459">
    <property type="protein sequence ID" value="GAK53602.1"/>
    <property type="molecule type" value="Genomic_DNA"/>
</dbReference>
<accession>A0A0S6W4Y6</accession>
<evidence type="ECO:0000313" key="1">
    <source>
        <dbReference type="EMBL" id="GAK53602.1"/>
    </source>
</evidence>
<reference evidence="1" key="1">
    <citation type="journal article" date="2015" name="PeerJ">
        <title>First genomic representation of candidate bacterial phylum KSB3 points to enhanced environmental sensing as a trigger of wastewater bulking.</title>
        <authorList>
            <person name="Sekiguchi Y."/>
            <person name="Ohashi A."/>
            <person name="Parks D.H."/>
            <person name="Yamauchi T."/>
            <person name="Tyson G.W."/>
            <person name="Hugenholtz P."/>
        </authorList>
    </citation>
    <scope>NUCLEOTIDE SEQUENCE [LARGE SCALE GENOMIC DNA]</scope>
</reference>
<gene>
    <name evidence="1" type="ORF">U14_04868</name>
</gene>
<organism evidence="1">
    <name type="scientific">Candidatus Moduliflexus flocculans</name>
    <dbReference type="NCBI Taxonomy" id="1499966"/>
    <lineage>
        <taxon>Bacteria</taxon>
        <taxon>Candidatus Moduliflexota</taxon>
        <taxon>Candidatus Moduliflexia</taxon>
        <taxon>Candidatus Moduliflexales</taxon>
        <taxon>Candidatus Moduliflexaceae</taxon>
    </lineage>
</organism>